<evidence type="ECO:0000313" key="3">
    <source>
        <dbReference type="Proteomes" id="UP000037923"/>
    </source>
</evidence>
<dbReference type="RefSeq" id="XP_015665156.1">
    <property type="nucleotide sequence ID" value="XM_015797148.1"/>
</dbReference>
<dbReference type="EMBL" id="LGTL01000001">
    <property type="protein sequence ID" value="KPA86717.1"/>
    <property type="molecule type" value="Genomic_DNA"/>
</dbReference>
<gene>
    <name evidence="2" type="ORF">ABB37_00805</name>
</gene>
<evidence type="ECO:0000313" key="2">
    <source>
        <dbReference type="EMBL" id="KPA86717.1"/>
    </source>
</evidence>
<dbReference type="OMA" id="CARMIAY"/>
<keyword evidence="3" id="KW-1185">Reference proteome</keyword>
<sequence length="185" mass="20343">MTGGKNNSVFAMHRYHHRASQALRERLLIPLRQLTGIEIFVAVAIGVVGGLFPVPLLTSLVTLLAGWYVHCNAAQLVFGSTVNLFCTPLQLALLPSFARLMGAITQGETSTFTAYALKEALAKGYASFLSSCGWMIAYAVVGWFLVFIPVVLVLRALQRCTTHREPHKESVRLTEMEEVRIGEGH</sequence>
<accession>A0A0M9GB69</accession>
<proteinExistence type="predicted"/>
<evidence type="ECO:0000256" key="1">
    <source>
        <dbReference type="SAM" id="Phobius"/>
    </source>
</evidence>
<dbReference type="GeneID" id="26901102"/>
<dbReference type="Proteomes" id="UP000037923">
    <property type="component" value="Unassembled WGS sequence"/>
</dbReference>
<feature type="transmembrane region" description="Helical" evidence="1">
    <location>
        <begin position="39"/>
        <end position="69"/>
    </location>
</feature>
<comment type="caution">
    <text evidence="2">The sequence shown here is derived from an EMBL/GenBank/DDBJ whole genome shotgun (WGS) entry which is preliminary data.</text>
</comment>
<evidence type="ECO:0008006" key="4">
    <source>
        <dbReference type="Google" id="ProtNLM"/>
    </source>
</evidence>
<reference evidence="2 3" key="1">
    <citation type="submission" date="2015-07" db="EMBL/GenBank/DDBJ databases">
        <title>High-quality genome of monoxenous trypanosomatid Leptomonas pyrrhocoris.</title>
        <authorList>
            <person name="Flegontov P."/>
            <person name="Butenko A."/>
            <person name="Firsov S."/>
            <person name="Vlcek C."/>
            <person name="Logacheva M.D."/>
            <person name="Field M."/>
            <person name="Filatov D."/>
            <person name="Flegontova O."/>
            <person name="Gerasimov E."/>
            <person name="Jackson A.P."/>
            <person name="Kelly S."/>
            <person name="Opperdoes F."/>
            <person name="O'Reilly A."/>
            <person name="Votypka J."/>
            <person name="Yurchenko V."/>
            <person name="Lukes J."/>
        </authorList>
    </citation>
    <scope>NUCLEOTIDE SEQUENCE [LARGE SCALE GENOMIC DNA]</scope>
    <source>
        <strain evidence="2">H10</strain>
    </source>
</reference>
<keyword evidence="1" id="KW-0812">Transmembrane</keyword>
<dbReference type="VEuPathDB" id="TriTrypDB:LpyrH10_01_8050"/>
<name>A0A0M9GB69_LEPPY</name>
<dbReference type="PANTHER" id="PTHR35102">
    <property type="entry name" value="E3 UBIQUITIN-PROTEIN LIGASE"/>
    <property type="match status" value="1"/>
</dbReference>
<protein>
    <recommendedName>
        <fullName evidence="4">DUF2062 domain-containing protein</fullName>
    </recommendedName>
</protein>
<keyword evidence="1" id="KW-1133">Transmembrane helix</keyword>
<dbReference type="AlphaFoldDB" id="A0A0M9GB69"/>
<feature type="transmembrane region" description="Helical" evidence="1">
    <location>
        <begin position="76"/>
        <end position="98"/>
    </location>
</feature>
<dbReference type="PANTHER" id="PTHR35102:SF1">
    <property type="entry name" value="E3 UBIQUITIN-PROTEIN LIGASE"/>
    <property type="match status" value="1"/>
</dbReference>
<dbReference type="OrthoDB" id="1914153at2759"/>
<feature type="transmembrane region" description="Helical" evidence="1">
    <location>
        <begin position="135"/>
        <end position="154"/>
    </location>
</feature>
<keyword evidence="1" id="KW-0472">Membrane</keyword>
<dbReference type="EMBL" id="LGTL01000001">
    <property type="protein sequence ID" value="KPA86716.1"/>
    <property type="molecule type" value="Genomic_DNA"/>
</dbReference>
<organism evidence="2 3">
    <name type="scientific">Leptomonas pyrrhocoris</name>
    <name type="common">Firebug parasite</name>
    <dbReference type="NCBI Taxonomy" id="157538"/>
    <lineage>
        <taxon>Eukaryota</taxon>
        <taxon>Discoba</taxon>
        <taxon>Euglenozoa</taxon>
        <taxon>Kinetoplastea</taxon>
        <taxon>Metakinetoplastina</taxon>
        <taxon>Trypanosomatida</taxon>
        <taxon>Trypanosomatidae</taxon>
        <taxon>Leishmaniinae</taxon>
        <taxon>Leptomonas</taxon>
    </lineage>
</organism>
<dbReference type="RefSeq" id="XP_015665155.1">
    <property type="nucleotide sequence ID" value="XM_015797147.1"/>
</dbReference>